<evidence type="ECO:0000313" key="2">
    <source>
        <dbReference type="WBParaSite" id="PDA_v2.g21148.t1"/>
    </source>
</evidence>
<dbReference type="Proteomes" id="UP000887578">
    <property type="component" value="Unplaced"/>
</dbReference>
<reference evidence="2" key="1">
    <citation type="submission" date="2022-11" db="UniProtKB">
        <authorList>
            <consortium name="WormBaseParasite"/>
        </authorList>
    </citation>
    <scope>IDENTIFICATION</scope>
</reference>
<keyword evidence="1" id="KW-1185">Reference proteome</keyword>
<accession>A0A914PRB5</accession>
<organism evidence="1 2">
    <name type="scientific">Panagrolaimus davidi</name>
    <dbReference type="NCBI Taxonomy" id="227884"/>
    <lineage>
        <taxon>Eukaryota</taxon>
        <taxon>Metazoa</taxon>
        <taxon>Ecdysozoa</taxon>
        <taxon>Nematoda</taxon>
        <taxon>Chromadorea</taxon>
        <taxon>Rhabditida</taxon>
        <taxon>Tylenchina</taxon>
        <taxon>Panagrolaimomorpha</taxon>
        <taxon>Panagrolaimoidea</taxon>
        <taxon>Panagrolaimidae</taxon>
        <taxon>Panagrolaimus</taxon>
    </lineage>
</organism>
<sequence>MNYLSNFGNFFIRPFFGTSSASDDVYDIQVPNELSFIRESKDIGLDVEEFDFIALDLTSKKIYNLKLNKHDSAEIIGQKFHKQFGISNFSITYNYIFEPCEPLDEIQLNVSQNIHSNNLKNNENGVTKSCKDIGEFGDSYKSGELLSDYDILLPTDTNDEIDVTESCKNITNFKIDESKKENVLNEIRKNVVEVESDAKSENHSFEIAQNISNENSSIESENDEEDCQVHGCGVKEKHVHVERLNFDGTKLEDGTGKEISLNTKILINGEICIDGDSKSASTIIPKIHENSKIVTLSFYDQKIFWYKLKPLLTDSTKEFKYSKYYYK</sequence>
<dbReference type="WBParaSite" id="PDA_v2.g21148.t1">
    <property type="protein sequence ID" value="PDA_v2.g21148.t1"/>
    <property type="gene ID" value="PDA_v2.g21148"/>
</dbReference>
<name>A0A914PRB5_9BILA</name>
<proteinExistence type="predicted"/>
<protein>
    <submittedName>
        <fullName evidence="2">Uncharacterized protein</fullName>
    </submittedName>
</protein>
<evidence type="ECO:0000313" key="1">
    <source>
        <dbReference type="Proteomes" id="UP000887578"/>
    </source>
</evidence>
<dbReference type="AlphaFoldDB" id="A0A914PRB5"/>